<evidence type="ECO:0000256" key="6">
    <source>
        <dbReference type="ARBA" id="ARBA00023098"/>
    </source>
</evidence>
<evidence type="ECO:0000256" key="3">
    <source>
        <dbReference type="ARBA" id="ARBA00022679"/>
    </source>
</evidence>
<keyword evidence="11" id="KW-0012">Acyltransferase</keyword>
<gene>
    <name evidence="10 11" type="primary">plsY</name>
    <name evidence="11" type="ORF">NVS47_10220</name>
</gene>
<dbReference type="RefSeq" id="WP_198306538.1">
    <property type="nucleotide sequence ID" value="NZ_CP022121.1"/>
</dbReference>
<dbReference type="EMBL" id="JANPWE010000004">
    <property type="protein sequence ID" value="MCR6545881.1"/>
    <property type="molecule type" value="Genomic_DNA"/>
</dbReference>
<dbReference type="PANTHER" id="PTHR30309">
    <property type="entry name" value="INNER MEMBRANE PROTEIN YGIH"/>
    <property type="match status" value="1"/>
</dbReference>
<keyword evidence="6 10" id="KW-0443">Lipid metabolism</keyword>
<comment type="subunit">
    <text evidence="10">Probably interacts with PlsX.</text>
</comment>
<dbReference type="EC" id="2.3.1.275" evidence="10"/>
<evidence type="ECO:0000313" key="12">
    <source>
        <dbReference type="Proteomes" id="UP001524944"/>
    </source>
</evidence>
<evidence type="ECO:0000313" key="11">
    <source>
        <dbReference type="EMBL" id="MCR6545881.1"/>
    </source>
</evidence>
<evidence type="ECO:0000256" key="10">
    <source>
        <dbReference type="HAMAP-Rule" id="MF_01043"/>
    </source>
</evidence>
<feature type="transmembrane region" description="Helical" evidence="10">
    <location>
        <begin position="154"/>
        <end position="175"/>
    </location>
</feature>
<comment type="subcellular location">
    <subcellularLocation>
        <location evidence="10">Cell membrane</location>
        <topology evidence="10">Multi-pass membrane protein</topology>
    </subcellularLocation>
</comment>
<dbReference type="Pfam" id="PF02660">
    <property type="entry name" value="G3P_acyltransf"/>
    <property type="match status" value="1"/>
</dbReference>
<keyword evidence="12" id="KW-1185">Reference proteome</keyword>
<comment type="catalytic activity">
    <reaction evidence="10">
        <text>an acyl phosphate + sn-glycerol 3-phosphate = a 1-acyl-sn-glycero-3-phosphate + phosphate</text>
        <dbReference type="Rhea" id="RHEA:34075"/>
        <dbReference type="ChEBI" id="CHEBI:43474"/>
        <dbReference type="ChEBI" id="CHEBI:57597"/>
        <dbReference type="ChEBI" id="CHEBI:57970"/>
        <dbReference type="ChEBI" id="CHEBI:59918"/>
        <dbReference type="EC" id="2.3.1.275"/>
    </reaction>
</comment>
<dbReference type="GO" id="GO:0004366">
    <property type="term" value="F:glycerol-3-phosphate O-acyltransferase activity"/>
    <property type="evidence" value="ECO:0007669"/>
    <property type="project" value="UniProtKB-EC"/>
</dbReference>
<keyword evidence="2 10" id="KW-0444">Lipid biosynthesis</keyword>
<comment type="caution">
    <text evidence="10">Lacks conserved residue(s) required for the propagation of feature annotation.</text>
</comment>
<evidence type="ECO:0000256" key="1">
    <source>
        <dbReference type="ARBA" id="ARBA00022475"/>
    </source>
</evidence>
<comment type="function">
    <text evidence="10">Catalyzes the transfer of an acyl group from acyl-phosphate (acyl-PO(4)) to glycerol-3-phosphate (G3P) to form lysophosphatidic acid (LPA). This enzyme utilizes acyl-phosphate as fatty acyl donor, but not acyl-CoA or acyl-ACP.</text>
</comment>
<sequence>MMKSILCLVIAYFLGAIPWAYIVTKAVKGIDIRQVGSGNVGFTNALRTIGKGPALLVLAGDIGKGAAAVLLAKYLATPTIAALAGIMVLLGHNYPIYLGFKGGKGAAAGFGVMLALLPLEALIAVVVWLAVIFLTRYVSLGTIVGALTVPISTIIFNQELPYLLFSIVAAAFVIVKHHSNIRRLIEGTESKIGK</sequence>
<protein>
    <recommendedName>
        <fullName evidence="10">Glycerol-3-phosphate acyltransferase</fullName>
    </recommendedName>
    <alternativeName>
        <fullName evidence="10">Acyl-PO4 G3P acyltransferase</fullName>
    </alternativeName>
    <alternativeName>
        <fullName evidence="10">Acyl-phosphate--glycerol-3-phosphate acyltransferase</fullName>
    </alternativeName>
    <alternativeName>
        <fullName evidence="10">G3P acyltransferase</fullName>
        <shortName evidence="10">GPAT</shortName>
        <ecNumber evidence="10">2.3.1.275</ecNumber>
    </alternativeName>
    <alternativeName>
        <fullName evidence="10">Lysophosphatidic acid synthase</fullName>
        <shortName evidence="10">LPA synthase</shortName>
    </alternativeName>
</protein>
<evidence type="ECO:0000256" key="9">
    <source>
        <dbReference type="ARBA" id="ARBA00023264"/>
    </source>
</evidence>
<keyword evidence="4 10" id="KW-0812">Transmembrane</keyword>
<dbReference type="PANTHER" id="PTHR30309:SF0">
    <property type="entry name" value="GLYCEROL-3-PHOSPHATE ACYLTRANSFERASE-RELATED"/>
    <property type="match status" value="1"/>
</dbReference>
<evidence type="ECO:0000256" key="8">
    <source>
        <dbReference type="ARBA" id="ARBA00023209"/>
    </source>
</evidence>
<keyword evidence="1 10" id="KW-1003">Cell membrane</keyword>
<dbReference type="NCBIfam" id="TIGR00023">
    <property type="entry name" value="glycerol-3-phosphate 1-O-acyltransferase PlsY"/>
    <property type="match status" value="1"/>
</dbReference>
<keyword evidence="5 10" id="KW-1133">Transmembrane helix</keyword>
<comment type="similarity">
    <text evidence="10">Belongs to the PlsY family.</text>
</comment>
<keyword evidence="3 10" id="KW-0808">Transferase</keyword>
<comment type="caution">
    <text evidence="11">The sequence shown here is derived from an EMBL/GenBank/DDBJ whole genome shotgun (WGS) entry which is preliminary data.</text>
</comment>
<keyword evidence="8 10" id="KW-0594">Phospholipid biosynthesis</keyword>
<dbReference type="InterPro" id="IPR003811">
    <property type="entry name" value="G3P_acylTferase_PlsY"/>
</dbReference>
<name>A0ABT1Y5X0_9FIRM</name>
<dbReference type="SMART" id="SM01207">
    <property type="entry name" value="G3P_acyltransf"/>
    <property type="match status" value="1"/>
</dbReference>
<keyword evidence="9 10" id="KW-1208">Phospholipid metabolism</keyword>
<evidence type="ECO:0000256" key="4">
    <source>
        <dbReference type="ARBA" id="ARBA00022692"/>
    </source>
</evidence>
<feature type="transmembrane region" description="Helical" evidence="10">
    <location>
        <begin position="112"/>
        <end position="134"/>
    </location>
</feature>
<reference evidence="11 12" key="1">
    <citation type="submission" date="2022-08" db="EMBL/GenBank/DDBJ databases">
        <title>Proteogenomics of the novel Dehalobacterium formicoaceticum strain EZ94 highlights a key role of methyltransferases during anaerobic dichloromethane degradation.</title>
        <authorList>
            <person name="Wasmund K."/>
        </authorList>
    </citation>
    <scope>NUCLEOTIDE SEQUENCE [LARGE SCALE GENOMIC DNA]</scope>
    <source>
        <strain evidence="11 12">EZ94</strain>
    </source>
</reference>
<evidence type="ECO:0000256" key="5">
    <source>
        <dbReference type="ARBA" id="ARBA00022989"/>
    </source>
</evidence>
<proteinExistence type="inferred from homology"/>
<dbReference type="Proteomes" id="UP001524944">
    <property type="component" value="Unassembled WGS sequence"/>
</dbReference>
<comment type="pathway">
    <text evidence="10">Lipid metabolism; phospholipid metabolism.</text>
</comment>
<accession>A0ABT1Y5X0</accession>
<evidence type="ECO:0000256" key="7">
    <source>
        <dbReference type="ARBA" id="ARBA00023136"/>
    </source>
</evidence>
<evidence type="ECO:0000256" key="2">
    <source>
        <dbReference type="ARBA" id="ARBA00022516"/>
    </source>
</evidence>
<organism evidence="11 12">
    <name type="scientific">Dehalobacterium formicoaceticum</name>
    <dbReference type="NCBI Taxonomy" id="51515"/>
    <lineage>
        <taxon>Bacteria</taxon>
        <taxon>Bacillati</taxon>
        <taxon>Bacillota</taxon>
        <taxon>Clostridia</taxon>
        <taxon>Eubacteriales</taxon>
        <taxon>Peptococcaceae</taxon>
        <taxon>Dehalobacterium</taxon>
    </lineage>
</organism>
<keyword evidence="7 10" id="KW-0472">Membrane</keyword>
<dbReference type="HAMAP" id="MF_01043">
    <property type="entry name" value="PlsY"/>
    <property type="match status" value="1"/>
</dbReference>